<dbReference type="InterPro" id="IPR055348">
    <property type="entry name" value="DctQ"/>
</dbReference>
<evidence type="ECO:0000256" key="9">
    <source>
        <dbReference type="RuleBase" id="RU369079"/>
    </source>
</evidence>
<keyword evidence="5 9" id="KW-0812">Transmembrane</keyword>
<evidence type="ECO:0000256" key="7">
    <source>
        <dbReference type="ARBA" id="ARBA00023136"/>
    </source>
</evidence>
<keyword evidence="2 9" id="KW-0813">Transport</keyword>
<keyword evidence="6 9" id="KW-1133">Transmembrane helix</keyword>
<evidence type="ECO:0000256" key="1">
    <source>
        <dbReference type="ARBA" id="ARBA00004429"/>
    </source>
</evidence>
<dbReference type="AlphaFoldDB" id="A0A7X5JAY9"/>
<evidence type="ECO:0000256" key="3">
    <source>
        <dbReference type="ARBA" id="ARBA00022475"/>
    </source>
</evidence>
<feature type="transmembrane region" description="Helical" evidence="9">
    <location>
        <begin position="66"/>
        <end position="83"/>
    </location>
</feature>
<dbReference type="PANTHER" id="PTHR35011:SF4">
    <property type="entry name" value="SLL1102 PROTEIN"/>
    <property type="match status" value="1"/>
</dbReference>
<feature type="transmembrane region" description="Helical" evidence="9">
    <location>
        <begin position="104"/>
        <end position="126"/>
    </location>
</feature>
<dbReference type="PANTHER" id="PTHR35011">
    <property type="entry name" value="2,3-DIKETO-L-GULONATE TRAP TRANSPORTER SMALL PERMEASE PROTEIN YIAM"/>
    <property type="match status" value="1"/>
</dbReference>
<dbReference type="Pfam" id="PF04290">
    <property type="entry name" value="DctQ"/>
    <property type="match status" value="1"/>
</dbReference>
<evidence type="ECO:0000256" key="4">
    <source>
        <dbReference type="ARBA" id="ARBA00022519"/>
    </source>
</evidence>
<keyword evidence="3" id="KW-1003">Cell membrane</keyword>
<dbReference type="GO" id="GO:0022857">
    <property type="term" value="F:transmembrane transporter activity"/>
    <property type="evidence" value="ECO:0007669"/>
    <property type="project" value="UniProtKB-UniRule"/>
</dbReference>
<evidence type="ECO:0000256" key="2">
    <source>
        <dbReference type="ARBA" id="ARBA00022448"/>
    </source>
</evidence>
<evidence type="ECO:0000259" key="10">
    <source>
        <dbReference type="Pfam" id="PF04290"/>
    </source>
</evidence>
<protein>
    <recommendedName>
        <fullName evidence="9">TRAP transporter small permease protein</fullName>
    </recommendedName>
</protein>
<proteinExistence type="inferred from homology"/>
<evidence type="ECO:0000256" key="5">
    <source>
        <dbReference type="ARBA" id="ARBA00022692"/>
    </source>
</evidence>
<sequence>MSRLLQAVTDLACWPGRVIGWLMLPLILFVCLGVVAAQVGLNRLVDWQTSVPLLGTGITSNTLLDLQWSAFALIALFGGVLAFRDRSHVNVDFLSNRLSPRTRMLIDLAGDILFLLPFCAVVVWYGSRFALASYNSGEASTYGGLRDYWIVKACIPLSFLLLGLAGVARILTTLGALRSRPDQTGDRA</sequence>
<dbReference type="EMBL" id="JAABLQ010000002">
    <property type="protein sequence ID" value="NBN79890.1"/>
    <property type="molecule type" value="Genomic_DNA"/>
</dbReference>
<feature type="transmembrane region" description="Helical" evidence="9">
    <location>
        <begin position="149"/>
        <end position="171"/>
    </location>
</feature>
<dbReference type="InterPro" id="IPR007387">
    <property type="entry name" value="TRAP_DctQ"/>
</dbReference>
<evidence type="ECO:0000313" key="12">
    <source>
        <dbReference type="Proteomes" id="UP000586722"/>
    </source>
</evidence>
<dbReference type="RefSeq" id="WP_161677131.1">
    <property type="nucleotide sequence ID" value="NZ_JAABLP010000004.1"/>
</dbReference>
<comment type="subcellular location">
    <subcellularLocation>
        <location evidence="1 9">Cell inner membrane</location>
        <topology evidence="1 9">Multi-pass membrane protein</topology>
    </subcellularLocation>
</comment>
<feature type="domain" description="Tripartite ATP-independent periplasmic transporters DctQ component" evidence="10">
    <location>
        <begin position="66"/>
        <end position="173"/>
    </location>
</feature>
<dbReference type="Proteomes" id="UP000586722">
    <property type="component" value="Unassembled WGS sequence"/>
</dbReference>
<evidence type="ECO:0000256" key="6">
    <source>
        <dbReference type="ARBA" id="ARBA00022989"/>
    </source>
</evidence>
<name>A0A7X5JAY9_9HYPH</name>
<accession>A0A7X5JAY9</accession>
<organism evidence="11 12">
    <name type="scientific">Pannonibacter tanglangensis</name>
    <dbReference type="NCBI Taxonomy" id="2750084"/>
    <lineage>
        <taxon>Bacteria</taxon>
        <taxon>Pseudomonadati</taxon>
        <taxon>Pseudomonadota</taxon>
        <taxon>Alphaproteobacteria</taxon>
        <taxon>Hyphomicrobiales</taxon>
        <taxon>Stappiaceae</taxon>
        <taxon>Pannonibacter</taxon>
    </lineage>
</organism>
<comment type="function">
    <text evidence="9">Part of the tripartite ATP-independent periplasmic (TRAP) transport system.</text>
</comment>
<dbReference type="GO" id="GO:0005886">
    <property type="term" value="C:plasma membrane"/>
    <property type="evidence" value="ECO:0007669"/>
    <property type="project" value="UniProtKB-SubCell"/>
</dbReference>
<comment type="caution">
    <text evidence="11">The sequence shown here is derived from an EMBL/GenBank/DDBJ whole genome shotgun (WGS) entry which is preliminary data.</text>
</comment>
<gene>
    <name evidence="11" type="ORF">GWI72_16555</name>
</gene>
<reference evidence="12" key="1">
    <citation type="submission" date="2020-01" db="EMBL/GenBank/DDBJ databases">
        <authorList>
            <person name="Fang Y."/>
            <person name="Sun R."/>
            <person name="Nie L."/>
            <person name="He J."/>
            <person name="Hao L."/>
            <person name="Wang L."/>
            <person name="Su S."/>
            <person name="Lv E."/>
            <person name="Zhang Z."/>
            <person name="Xie R."/>
            <person name="Liu H."/>
        </authorList>
    </citation>
    <scope>NUCLEOTIDE SEQUENCE [LARGE SCALE GENOMIC DNA]</scope>
    <source>
        <strain evidence="12">XCT-53</strain>
    </source>
</reference>
<evidence type="ECO:0000256" key="8">
    <source>
        <dbReference type="ARBA" id="ARBA00038436"/>
    </source>
</evidence>
<feature type="transmembrane region" description="Helical" evidence="9">
    <location>
        <begin position="21"/>
        <end position="41"/>
    </location>
</feature>
<keyword evidence="12" id="KW-1185">Reference proteome</keyword>
<comment type="subunit">
    <text evidence="9">The complex comprises the extracytoplasmic solute receptor protein and the two transmembrane proteins.</text>
</comment>
<comment type="similarity">
    <text evidence="8 9">Belongs to the TRAP transporter small permease family.</text>
</comment>
<keyword evidence="7 9" id="KW-0472">Membrane</keyword>
<evidence type="ECO:0000313" key="11">
    <source>
        <dbReference type="EMBL" id="NBN79890.1"/>
    </source>
</evidence>
<keyword evidence="4 9" id="KW-0997">Cell inner membrane</keyword>